<dbReference type="RefSeq" id="WP_183853054.1">
    <property type="nucleotide sequence ID" value="NZ_JACHOO010000002.1"/>
</dbReference>
<feature type="domain" description="Glycosyltransferase 2-like" evidence="1">
    <location>
        <begin position="11"/>
        <end position="144"/>
    </location>
</feature>
<accession>A0A7W9CU10</accession>
<dbReference type="SUPFAM" id="SSF53448">
    <property type="entry name" value="Nucleotide-diphospho-sugar transferases"/>
    <property type="match status" value="1"/>
</dbReference>
<name>A0A7W9CU10_9HYPH</name>
<dbReference type="InterPro" id="IPR050834">
    <property type="entry name" value="Glycosyltransf_2"/>
</dbReference>
<dbReference type="Proteomes" id="UP000523821">
    <property type="component" value="Unassembled WGS sequence"/>
</dbReference>
<gene>
    <name evidence="2" type="ORF">GGQ63_000934</name>
</gene>
<organism evidence="2 3">
    <name type="scientific">Prosthecomicrobium pneumaticum</name>
    <dbReference type="NCBI Taxonomy" id="81895"/>
    <lineage>
        <taxon>Bacteria</taxon>
        <taxon>Pseudomonadati</taxon>
        <taxon>Pseudomonadota</taxon>
        <taxon>Alphaproteobacteria</taxon>
        <taxon>Hyphomicrobiales</taxon>
        <taxon>Kaistiaceae</taxon>
        <taxon>Prosthecomicrobium</taxon>
    </lineage>
</organism>
<evidence type="ECO:0000313" key="2">
    <source>
        <dbReference type="EMBL" id="MBB5751882.1"/>
    </source>
</evidence>
<dbReference type="PANTHER" id="PTHR43685:SF2">
    <property type="entry name" value="GLYCOSYLTRANSFERASE 2-LIKE DOMAIN-CONTAINING PROTEIN"/>
    <property type="match status" value="1"/>
</dbReference>
<dbReference type="AlphaFoldDB" id="A0A7W9CU10"/>
<proteinExistence type="predicted"/>
<protein>
    <submittedName>
        <fullName evidence="2">Glycosyltransferase involved in cell wall biosynthesis</fullName>
    </submittedName>
</protein>
<keyword evidence="3" id="KW-1185">Reference proteome</keyword>
<evidence type="ECO:0000259" key="1">
    <source>
        <dbReference type="Pfam" id="PF00535"/>
    </source>
</evidence>
<dbReference type="PANTHER" id="PTHR43685">
    <property type="entry name" value="GLYCOSYLTRANSFERASE"/>
    <property type="match status" value="1"/>
</dbReference>
<sequence length="338" mass="37221">MRSGAASPLVSVVVPTRDRNALLAETLASVAAQNWPRIEVVIVNDRGAEDPRAVTARIVRPGLVSTVIDLTDVPADRDGAQVARNVGFQHASGAFVLFLDSDDLLGEGCLARRMAALDADPALDFVVGNCLCFDGVPRPDDPPWSVWRQEQDDLFLFVSGRVPWQTSGPLWRRAALDRLGPWAETLRAGHDYEFHIRALAHGLRHRRLDGADFFWRKPRSDSYSGHEAFKRQHREGQHIAAFERSVDAVDAQNRWTGALRDAAWREGVRLAFLARLFGAGRAVAQSVLQRLLALHCGGAFGYVEATACNRLWLEAFGRNPVQSYLKARGYLGPGGVPA</sequence>
<dbReference type="EMBL" id="JACHOO010000002">
    <property type="protein sequence ID" value="MBB5751882.1"/>
    <property type="molecule type" value="Genomic_DNA"/>
</dbReference>
<comment type="caution">
    <text evidence="2">The sequence shown here is derived from an EMBL/GenBank/DDBJ whole genome shotgun (WGS) entry which is preliminary data.</text>
</comment>
<dbReference type="Gene3D" id="3.90.550.10">
    <property type="entry name" value="Spore Coat Polysaccharide Biosynthesis Protein SpsA, Chain A"/>
    <property type="match status" value="1"/>
</dbReference>
<dbReference type="GO" id="GO:0016740">
    <property type="term" value="F:transferase activity"/>
    <property type="evidence" value="ECO:0007669"/>
    <property type="project" value="UniProtKB-KW"/>
</dbReference>
<dbReference type="InterPro" id="IPR001173">
    <property type="entry name" value="Glyco_trans_2-like"/>
</dbReference>
<dbReference type="InterPro" id="IPR029044">
    <property type="entry name" value="Nucleotide-diphossugar_trans"/>
</dbReference>
<evidence type="ECO:0000313" key="3">
    <source>
        <dbReference type="Proteomes" id="UP000523821"/>
    </source>
</evidence>
<keyword evidence="2" id="KW-0808">Transferase</keyword>
<reference evidence="2 3" key="1">
    <citation type="submission" date="2020-08" db="EMBL/GenBank/DDBJ databases">
        <title>Genomic Encyclopedia of Type Strains, Phase IV (KMG-IV): sequencing the most valuable type-strain genomes for metagenomic binning, comparative biology and taxonomic classification.</title>
        <authorList>
            <person name="Goeker M."/>
        </authorList>
    </citation>
    <scope>NUCLEOTIDE SEQUENCE [LARGE SCALE GENOMIC DNA]</scope>
    <source>
        <strain evidence="2 3">DSM 16268</strain>
    </source>
</reference>
<dbReference type="Pfam" id="PF00535">
    <property type="entry name" value="Glycos_transf_2"/>
    <property type="match status" value="1"/>
</dbReference>